<dbReference type="EMBL" id="VULX01000024">
    <property type="protein sequence ID" value="MSR92167.1"/>
    <property type="molecule type" value="Genomic_DNA"/>
</dbReference>
<keyword evidence="2" id="KW-0238">DNA-binding</keyword>
<dbReference type="Proteomes" id="UP000460287">
    <property type="component" value="Unassembled WGS sequence"/>
</dbReference>
<keyword evidence="3" id="KW-0804">Transcription</keyword>
<dbReference type="Pfam" id="PF12833">
    <property type="entry name" value="HTH_18"/>
    <property type="match status" value="1"/>
</dbReference>
<evidence type="ECO:0000256" key="3">
    <source>
        <dbReference type="ARBA" id="ARBA00023163"/>
    </source>
</evidence>
<dbReference type="SMART" id="SM00342">
    <property type="entry name" value="HTH_ARAC"/>
    <property type="match status" value="1"/>
</dbReference>
<dbReference type="PANTHER" id="PTHR43280:SF28">
    <property type="entry name" value="HTH-TYPE TRANSCRIPTIONAL ACTIVATOR RHAS"/>
    <property type="match status" value="1"/>
</dbReference>
<dbReference type="Gene3D" id="1.10.10.60">
    <property type="entry name" value="Homeodomain-like"/>
    <property type="match status" value="2"/>
</dbReference>
<keyword evidence="1" id="KW-0805">Transcription regulation</keyword>
<evidence type="ECO:0000259" key="4">
    <source>
        <dbReference type="PROSITE" id="PS01124"/>
    </source>
</evidence>
<dbReference type="GO" id="GO:0043565">
    <property type="term" value="F:sequence-specific DNA binding"/>
    <property type="evidence" value="ECO:0007669"/>
    <property type="project" value="InterPro"/>
</dbReference>
<feature type="domain" description="HTH araC/xylS-type" evidence="4">
    <location>
        <begin position="9"/>
        <end position="107"/>
    </location>
</feature>
<sequence length="114" mass="13492">MNEINSHINEAISYITQNYYENITLESMANKLYLNKCYFCTLFKEQTAKSFSNYLNEVRINKSKELLIYKKLSILEIAHAVGYNNQTYFNSLFKKYTNITPLQYRKEKLMSIGS</sequence>
<dbReference type="InterPro" id="IPR018060">
    <property type="entry name" value="HTH_AraC"/>
</dbReference>
<evidence type="ECO:0000256" key="2">
    <source>
        <dbReference type="ARBA" id="ARBA00023125"/>
    </source>
</evidence>
<dbReference type="RefSeq" id="WP_154532063.1">
    <property type="nucleotide sequence ID" value="NZ_VULX01000024.1"/>
</dbReference>
<dbReference type="PANTHER" id="PTHR43280">
    <property type="entry name" value="ARAC-FAMILY TRANSCRIPTIONAL REGULATOR"/>
    <property type="match status" value="1"/>
</dbReference>
<accession>A0A7X2MZV4</accession>
<gene>
    <name evidence="5" type="ORF">FYJ33_12370</name>
</gene>
<dbReference type="AlphaFoldDB" id="A0A7X2MZV4"/>
<evidence type="ECO:0000313" key="5">
    <source>
        <dbReference type="EMBL" id="MSR92167.1"/>
    </source>
</evidence>
<name>A0A7X2MZV4_9CLOT</name>
<dbReference type="InterPro" id="IPR018062">
    <property type="entry name" value="HTH_AraC-typ_CS"/>
</dbReference>
<dbReference type="InterPro" id="IPR020449">
    <property type="entry name" value="Tscrpt_reg_AraC-type_HTH"/>
</dbReference>
<dbReference type="PROSITE" id="PS01124">
    <property type="entry name" value="HTH_ARAC_FAMILY_2"/>
    <property type="match status" value="1"/>
</dbReference>
<reference evidence="5 6" key="1">
    <citation type="submission" date="2019-08" db="EMBL/GenBank/DDBJ databases">
        <title>In-depth cultivation of the pig gut microbiome towards novel bacterial diversity and tailored functional studies.</title>
        <authorList>
            <person name="Wylensek D."/>
            <person name="Hitch T.C.A."/>
            <person name="Clavel T."/>
        </authorList>
    </citation>
    <scope>NUCLEOTIDE SEQUENCE [LARGE SCALE GENOMIC DNA]</scope>
    <source>
        <strain evidence="5 6">WCA-383-APC-5B</strain>
    </source>
</reference>
<proteinExistence type="predicted"/>
<keyword evidence="6" id="KW-1185">Reference proteome</keyword>
<dbReference type="PRINTS" id="PR00032">
    <property type="entry name" value="HTHARAC"/>
</dbReference>
<dbReference type="PROSITE" id="PS00041">
    <property type="entry name" value="HTH_ARAC_FAMILY_1"/>
    <property type="match status" value="1"/>
</dbReference>
<comment type="caution">
    <text evidence="5">The sequence shown here is derived from an EMBL/GenBank/DDBJ whole genome shotgun (WGS) entry which is preliminary data.</text>
</comment>
<organism evidence="5 6">
    <name type="scientific">Inconstantimicrobium porci</name>
    <dbReference type="NCBI Taxonomy" id="2652291"/>
    <lineage>
        <taxon>Bacteria</taxon>
        <taxon>Bacillati</taxon>
        <taxon>Bacillota</taxon>
        <taxon>Clostridia</taxon>
        <taxon>Eubacteriales</taxon>
        <taxon>Clostridiaceae</taxon>
        <taxon>Inconstantimicrobium</taxon>
    </lineage>
</organism>
<dbReference type="InterPro" id="IPR009057">
    <property type="entry name" value="Homeodomain-like_sf"/>
</dbReference>
<evidence type="ECO:0000313" key="6">
    <source>
        <dbReference type="Proteomes" id="UP000460287"/>
    </source>
</evidence>
<dbReference type="SUPFAM" id="SSF46689">
    <property type="entry name" value="Homeodomain-like"/>
    <property type="match status" value="2"/>
</dbReference>
<evidence type="ECO:0000256" key="1">
    <source>
        <dbReference type="ARBA" id="ARBA00023015"/>
    </source>
</evidence>
<dbReference type="GO" id="GO:0003700">
    <property type="term" value="F:DNA-binding transcription factor activity"/>
    <property type="evidence" value="ECO:0007669"/>
    <property type="project" value="InterPro"/>
</dbReference>
<protein>
    <submittedName>
        <fullName evidence="5">Helix-turn-helix transcriptional regulator</fullName>
    </submittedName>
</protein>